<comment type="caution">
    <text evidence="3">The sequence shown here is derived from an EMBL/GenBank/DDBJ whole genome shotgun (WGS) entry which is preliminary data.</text>
</comment>
<dbReference type="EMBL" id="JBFXLU010000304">
    <property type="protein sequence ID" value="KAL2830432.1"/>
    <property type="molecule type" value="Genomic_DNA"/>
</dbReference>
<dbReference type="Gene3D" id="2.60.120.620">
    <property type="entry name" value="q2cbj1_9rhob like domain"/>
    <property type="match status" value="1"/>
</dbReference>
<dbReference type="Proteomes" id="UP001610446">
    <property type="component" value="Unassembled WGS sequence"/>
</dbReference>
<keyword evidence="4" id="KW-1185">Reference proteome</keyword>
<dbReference type="InterPro" id="IPR005123">
    <property type="entry name" value="Oxoglu/Fe-dep_dioxygenase_dom"/>
</dbReference>
<proteinExistence type="predicted"/>
<evidence type="ECO:0000256" key="1">
    <source>
        <dbReference type="SAM" id="MobiDB-lite"/>
    </source>
</evidence>
<feature type="region of interest" description="Disordered" evidence="1">
    <location>
        <begin position="1"/>
        <end position="23"/>
    </location>
</feature>
<name>A0ABR4IS63_9EURO</name>
<dbReference type="PROSITE" id="PS51471">
    <property type="entry name" value="FE2OG_OXY"/>
    <property type="match status" value="1"/>
</dbReference>
<evidence type="ECO:0000313" key="3">
    <source>
        <dbReference type="EMBL" id="KAL2830432.1"/>
    </source>
</evidence>
<reference evidence="3 4" key="1">
    <citation type="submission" date="2024-07" db="EMBL/GenBank/DDBJ databases">
        <title>Section-level genome sequencing and comparative genomics of Aspergillus sections Usti and Cavernicolus.</title>
        <authorList>
            <consortium name="Lawrence Berkeley National Laboratory"/>
            <person name="Nybo J.L."/>
            <person name="Vesth T.C."/>
            <person name="Theobald S."/>
            <person name="Frisvad J.C."/>
            <person name="Larsen T.O."/>
            <person name="Kjaerboelling I."/>
            <person name="Rothschild-Mancinelli K."/>
            <person name="Lyhne E.K."/>
            <person name="Kogle M.E."/>
            <person name="Barry K."/>
            <person name="Clum A."/>
            <person name="Na H."/>
            <person name="Ledsgaard L."/>
            <person name="Lin J."/>
            <person name="Lipzen A."/>
            <person name="Kuo A."/>
            <person name="Riley R."/>
            <person name="Mondo S."/>
            <person name="Labutti K."/>
            <person name="Haridas S."/>
            <person name="Pangalinan J."/>
            <person name="Salamov A.A."/>
            <person name="Simmons B.A."/>
            <person name="Magnuson J.K."/>
            <person name="Chen J."/>
            <person name="Drula E."/>
            <person name="Henrissat B."/>
            <person name="Wiebenga A."/>
            <person name="Lubbers R.J."/>
            <person name="Gomes A.C."/>
            <person name="Makela M.R."/>
            <person name="Stajich J."/>
            <person name="Grigoriev I.V."/>
            <person name="Mortensen U.H."/>
            <person name="De Vries R.P."/>
            <person name="Baker S.E."/>
            <person name="Andersen M.R."/>
        </authorList>
    </citation>
    <scope>NUCLEOTIDE SEQUENCE [LARGE SCALE GENOMIC DNA]</scope>
    <source>
        <strain evidence="3 4">CBS 123904</strain>
    </source>
</reference>
<evidence type="ECO:0000259" key="2">
    <source>
        <dbReference type="PROSITE" id="PS51471"/>
    </source>
</evidence>
<sequence length="711" mass="79921">MADNDVPENPPTSGVPPEEESDDELYFRAPKVEYRHTMADLEAELNRIMTRSCKIDACIDVFISRVLPLMKEAEDTRRRRNAYFSSYYFNEGLKKLAEDTIEPLKRELRENLNRLVPGCVPDENKDVLSGLKHRLEKRREVMVRTGGYGEGAIPRSLLDTLVEKQYRERVGHAAQVSSNEESALTESYRQLRNLIEDERSMASFACGGSIPITVHTHIGENRSLVACPPVSVFWSKRDDAAAQKLVLPVDGTDHQTDLDALRRLVTECDPASFGRGEQDVIDPEYRKAGKLDSNQFATSFHPADYGILDNVGQVLLPSIDSETDNELQFRRIKAEMYKMNVYSGPSGLFRKHVDTPRAANQIGSLVVCLPSKFTGGSLHVQHHGHKVTFDWSDKSDTRIQWAAFYSDCEHEIETITQGDRITLTYNLYVTEPIGQLLPSPTAPMDPKTLPLHGWMKDLLAQEDFMKDGGVLGFFCSHAYAHSSELAQNYLPRGLKGADLVLYSVFRSLGAEVSVVPIIDNNGRYGDGNPALGLSGKLPKRSHYYLGDDDWHGSTGLWEYLQNGEKQLVPSVMEIMPSSGECEDVDQRWKFLMMVRQVKGMTELLQSPEERGIAASEGNYYRRQGVHVGASCHPYETHDRGEGEDRDELMKELWPAYHLPGITWITEPKHEEMAFSQIAYGNEASIGTRYSCAAILAVIPPSEERASILRQA</sequence>
<gene>
    <name evidence="3" type="ORF">BJY01DRAFT_260876</name>
</gene>
<dbReference type="PANTHER" id="PTHR33099">
    <property type="entry name" value="FE2OG DIOXYGENASE DOMAIN-CONTAINING PROTEIN"/>
    <property type="match status" value="1"/>
</dbReference>
<protein>
    <recommendedName>
        <fullName evidence="2">Fe2OG dioxygenase domain-containing protein</fullName>
    </recommendedName>
</protein>
<accession>A0ABR4IS63</accession>
<organism evidence="3 4">
    <name type="scientific">Aspergillus pseudoustus</name>
    <dbReference type="NCBI Taxonomy" id="1810923"/>
    <lineage>
        <taxon>Eukaryota</taxon>
        <taxon>Fungi</taxon>
        <taxon>Dikarya</taxon>
        <taxon>Ascomycota</taxon>
        <taxon>Pezizomycotina</taxon>
        <taxon>Eurotiomycetes</taxon>
        <taxon>Eurotiomycetidae</taxon>
        <taxon>Eurotiales</taxon>
        <taxon>Aspergillaceae</taxon>
        <taxon>Aspergillus</taxon>
        <taxon>Aspergillus subgen. Nidulantes</taxon>
    </lineage>
</organism>
<evidence type="ECO:0000313" key="4">
    <source>
        <dbReference type="Proteomes" id="UP001610446"/>
    </source>
</evidence>
<dbReference type="PANTHER" id="PTHR33099:SF14">
    <property type="entry name" value="PROLYL 4-HYDROXYLASE ALPHA SUBUNIT FE(2+) 2OG DIOXYGENASE DOMAIN-CONTAINING PROTEIN"/>
    <property type="match status" value="1"/>
</dbReference>
<feature type="domain" description="Fe2OG dioxygenase" evidence="2">
    <location>
        <begin position="333"/>
        <end position="429"/>
    </location>
</feature>